<dbReference type="GO" id="GO:0003677">
    <property type="term" value="F:DNA binding"/>
    <property type="evidence" value="ECO:0007669"/>
    <property type="project" value="UniProtKB-KW"/>
</dbReference>
<dbReference type="InterPro" id="IPR010982">
    <property type="entry name" value="Lambda_DNA-bd_dom_sf"/>
</dbReference>
<dbReference type="Proteomes" id="UP000286434">
    <property type="component" value="Unassembled WGS sequence"/>
</dbReference>
<name>A0AAX2A213_9BACL</name>
<organism evidence="3 4">
    <name type="scientific">Anoxybacillus flavithermus</name>
    <dbReference type="NCBI Taxonomy" id="33934"/>
    <lineage>
        <taxon>Bacteria</taxon>
        <taxon>Bacillati</taxon>
        <taxon>Bacillota</taxon>
        <taxon>Bacilli</taxon>
        <taxon>Bacillales</taxon>
        <taxon>Anoxybacillaceae</taxon>
        <taxon>Anoxybacillus</taxon>
    </lineage>
</organism>
<protein>
    <submittedName>
        <fullName evidence="3">Helix-turn-helix domain-containing protein</fullName>
    </submittedName>
</protein>
<dbReference type="SMART" id="SM00530">
    <property type="entry name" value="HTH_XRE"/>
    <property type="match status" value="1"/>
</dbReference>
<dbReference type="InterPro" id="IPR001387">
    <property type="entry name" value="Cro/C1-type_HTH"/>
</dbReference>
<accession>A0AAX2A213</accession>
<feature type="domain" description="HTH cro/C1-type" evidence="2">
    <location>
        <begin position="34"/>
        <end position="88"/>
    </location>
</feature>
<evidence type="ECO:0000259" key="2">
    <source>
        <dbReference type="PROSITE" id="PS50943"/>
    </source>
</evidence>
<dbReference type="CDD" id="cd00093">
    <property type="entry name" value="HTH_XRE"/>
    <property type="match status" value="1"/>
</dbReference>
<gene>
    <name evidence="3" type="ORF">EA138_02920</name>
</gene>
<evidence type="ECO:0000256" key="1">
    <source>
        <dbReference type="ARBA" id="ARBA00023125"/>
    </source>
</evidence>
<reference evidence="3 4" key="1">
    <citation type="submission" date="2019-01" db="EMBL/GenBank/DDBJ databases">
        <title>Anoxybacillus flavithermus in powdered infant formula.</title>
        <authorList>
            <person name="Rhee M.S."/>
            <person name="Choi I.-G."/>
            <person name="Cho T.J."/>
            <person name="Park B."/>
        </authorList>
    </citation>
    <scope>NUCLEOTIDE SEQUENCE [LARGE SCALE GENOMIC DNA]</scope>
    <source>
        <strain evidence="3 4">FHS-PPAM212</strain>
    </source>
</reference>
<dbReference type="EMBL" id="SBBW01000006">
    <property type="protein sequence ID" value="RWU15279.1"/>
    <property type="molecule type" value="Genomic_DNA"/>
</dbReference>
<evidence type="ECO:0000313" key="4">
    <source>
        <dbReference type="Proteomes" id="UP000286434"/>
    </source>
</evidence>
<dbReference type="Pfam" id="PF01381">
    <property type="entry name" value="HTH_3"/>
    <property type="match status" value="1"/>
</dbReference>
<dbReference type="PANTHER" id="PTHR46558">
    <property type="entry name" value="TRACRIPTIONAL REGULATORY PROTEIN-RELATED-RELATED"/>
    <property type="match status" value="1"/>
</dbReference>
<comment type="caution">
    <text evidence="3">The sequence shown here is derived from an EMBL/GenBank/DDBJ whole genome shotgun (WGS) entry which is preliminary data.</text>
</comment>
<dbReference type="Gene3D" id="1.10.260.40">
    <property type="entry name" value="lambda repressor-like DNA-binding domains"/>
    <property type="match status" value="1"/>
</dbReference>
<keyword evidence="1" id="KW-0238">DNA-binding</keyword>
<dbReference type="PANTHER" id="PTHR46558:SF13">
    <property type="entry name" value="HTH-TYPE TRANSCRIPTIONAL REGULATOR IMMR"/>
    <property type="match status" value="1"/>
</dbReference>
<dbReference type="PROSITE" id="PS50943">
    <property type="entry name" value="HTH_CROC1"/>
    <property type="match status" value="1"/>
</dbReference>
<evidence type="ECO:0000313" key="3">
    <source>
        <dbReference type="EMBL" id="RWU15279.1"/>
    </source>
</evidence>
<sequence>MFSKRTNNPPFFFYRKKKKGIWWKMMLQHIGEQIRRLRNAHDWTQEQLAQRLNVSRSKVSKWENGEVLPDLQSIIDMSDLFLVSTDFLLGKHPTDEQLLQEVRLAYGTNDMSDEQLSVIRYINEQPELAKRLYALQSLPTHKRKRLEEIVIKMIDEMIEALK</sequence>
<proteinExistence type="predicted"/>
<dbReference type="AlphaFoldDB" id="A0AAX2A213"/>
<dbReference type="SUPFAM" id="SSF47413">
    <property type="entry name" value="lambda repressor-like DNA-binding domains"/>
    <property type="match status" value="1"/>
</dbReference>